<organism evidence="1 2">
    <name type="scientific">Vespula pensylvanica</name>
    <name type="common">Western yellow jacket</name>
    <name type="synonym">Wasp</name>
    <dbReference type="NCBI Taxonomy" id="30213"/>
    <lineage>
        <taxon>Eukaryota</taxon>
        <taxon>Metazoa</taxon>
        <taxon>Ecdysozoa</taxon>
        <taxon>Arthropoda</taxon>
        <taxon>Hexapoda</taxon>
        <taxon>Insecta</taxon>
        <taxon>Pterygota</taxon>
        <taxon>Neoptera</taxon>
        <taxon>Endopterygota</taxon>
        <taxon>Hymenoptera</taxon>
        <taxon>Apocrita</taxon>
        <taxon>Aculeata</taxon>
        <taxon>Vespoidea</taxon>
        <taxon>Vespidae</taxon>
        <taxon>Vespinae</taxon>
        <taxon>Vespula</taxon>
    </lineage>
</organism>
<protein>
    <submittedName>
        <fullName evidence="1">Uncharacterized protein</fullName>
    </submittedName>
</protein>
<reference evidence="1" key="1">
    <citation type="journal article" date="2020" name="G3 (Bethesda)">
        <title>High-Quality Assemblies for Three Invasive Social Wasps from the &lt;i&gt;Vespula&lt;/i&gt; Genus.</title>
        <authorList>
            <person name="Harrop T.W.R."/>
            <person name="Guhlin J."/>
            <person name="McLaughlin G.M."/>
            <person name="Permina E."/>
            <person name="Stockwell P."/>
            <person name="Gilligan J."/>
            <person name="Le Lec M.F."/>
            <person name="Gruber M.A.M."/>
            <person name="Quinn O."/>
            <person name="Lovegrove M."/>
            <person name="Duncan E.J."/>
            <person name="Remnant E.J."/>
            <person name="Van Eeckhoven J."/>
            <person name="Graham B."/>
            <person name="Knapp R.A."/>
            <person name="Langford K.W."/>
            <person name="Kronenberg Z."/>
            <person name="Press M.O."/>
            <person name="Eacker S.M."/>
            <person name="Wilson-Rankin E.E."/>
            <person name="Purcell J."/>
            <person name="Lester P.J."/>
            <person name="Dearden P.K."/>
        </authorList>
    </citation>
    <scope>NUCLEOTIDE SEQUENCE</scope>
    <source>
        <strain evidence="1">Volc-1</strain>
    </source>
</reference>
<gene>
    <name evidence="1" type="ORF">H0235_010108</name>
</gene>
<sequence>MWNYYDPTDTIELAYADGVILLQLRERTTHRLQPLDGGDFWSHTSIFCSSIGSMDGLFHDGQCVTLETWKIFRNYRHLYSELDYGINGLFVAALPGNSLESSKRRNQHSETSKN</sequence>
<dbReference type="EMBL" id="JACSDY010000009">
    <property type="protein sequence ID" value="KAF7419811.1"/>
    <property type="molecule type" value="Genomic_DNA"/>
</dbReference>
<dbReference type="AlphaFoldDB" id="A0A834U7B6"/>
<proteinExistence type="predicted"/>
<name>A0A834U7B6_VESPE</name>
<accession>A0A834U7B6</accession>
<comment type="caution">
    <text evidence="1">The sequence shown here is derived from an EMBL/GenBank/DDBJ whole genome shotgun (WGS) entry which is preliminary data.</text>
</comment>
<evidence type="ECO:0000313" key="1">
    <source>
        <dbReference type="EMBL" id="KAF7419811.1"/>
    </source>
</evidence>
<evidence type="ECO:0000313" key="2">
    <source>
        <dbReference type="Proteomes" id="UP000600918"/>
    </source>
</evidence>
<keyword evidence="2" id="KW-1185">Reference proteome</keyword>
<dbReference type="Proteomes" id="UP000600918">
    <property type="component" value="Unassembled WGS sequence"/>
</dbReference>